<dbReference type="Proteomes" id="UP001054945">
    <property type="component" value="Unassembled WGS sequence"/>
</dbReference>
<evidence type="ECO:0000313" key="2">
    <source>
        <dbReference type="Proteomes" id="UP001054945"/>
    </source>
</evidence>
<keyword evidence="2" id="KW-1185">Reference proteome</keyword>
<proteinExistence type="predicted"/>
<dbReference type="EMBL" id="BPLR01006456">
    <property type="protein sequence ID" value="GIY10029.1"/>
    <property type="molecule type" value="Genomic_DNA"/>
</dbReference>
<accession>A0AAV4QP30</accession>
<comment type="caution">
    <text evidence="1">The sequence shown here is derived from an EMBL/GenBank/DDBJ whole genome shotgun (WGS) entry which is preliminary data.</text>
</comment>
<name>A0AAV4QP30_CAEEX</name>
<protein>
    <submittedName>
        <fullName evidence="1">Uncharacterized protein</fullName>
    </submittedName>
</protein>
<evidence type="ECO:0000313" key="1">
    <source>
        <dbReference type="EMBL" id="GIY10029.1"/>
    </source>
</evidence>
<organism evidence="1 2">
    <name type="scientific">Caerostris extrusa</name>
    <name type="common">Bark spider</name>
    <name type="synonym">Caerostris bankana</name>
    <dbReference type="NCBI Taxonomy" id="172846"/>
    <lineage>
        <taxon>Eukaryota</taxon>
        <taxon>Metazoa</taxon>
        <taxon>Ecdysozoa</taxon>
        <taxon>Arthropoda</taxon>
        <taxon>Chelicerata</taxon>
        <taxon>Arachnida</taxon>
        <taxon>Araneae</taxon>
        <taxon>Araneomorphae</taxon>
        <taxon>Entelegynae</taxon>
        <taxon>Araneoidea</taxon>
        <taxon>Araneidae</taxon>
        <taxon>Caerostris</taxon>
    </lineage>
</organism>
<reference evidence="1 2" key="1">
    <citation type="submission" date="2021-06" db="EMBL/GenBank/DDBJ databases">
        <title>Caerostris extrusa draft genome.</title>
        <authorList>
            <person name="Kono N."/>
            <person name="Arakawa K."/>
        </authorList>
    </citation>
    <scope>NUCLEOTIDE SEQUENCE [LARGE SCALE GENOMIC DNA]</scope>
</reference>
<sequence>MVSLPIRIPQRQTDSGNVGIEAFPSGTTEKDSGVSSQLKSIKLRLPRLLCGPLAELFLWMLRGDIYSPNHLQRMAVCSAVILMMVLSS</sequence>
<gene>
    <name evidence="1" type="ORF">CEXT_699271</name>
</gene>
<dbReference type="AlphaFoldDB" id="A0AAV4QP30"/>